<sequence length="73" mass="8725">MKIYYVVYTSKAKLLEEFMLTRFDNKKLEKSHEVICDVDLKQLINDVETCMSFLNIEKTILSDEELNKYNEII</sequence>
<dbReference type="AlphaFoldDB" id="A0A6C0E098"/>
<name>A0A6C0E098_9ZZZZ</name>
<reference evidence="1" key="1">
    <citation type="journal article" date="2020" name="Nature">
        <title>Giant virus diversity and host interactions through global metagenomics.</title>
        <authorList>
            <person name="Schulz F."/>
            <person name="Roux S."/>
            <person name="Paez-Espino D."/>
            <person name="Jungbluth S."/>
            <person name="Walsh D.A."/>
            <person name="Denef V.J."/>
            <person name="McMahon K.D."/>
            <person name="Konstantinidis K.T."/>
            <person name="Eloe-Fadrosh E.A."/>
            <person name="Kyrpides N.C."/>
            <person name="Woyke T."/>
        </authorList>
    </citation>
    <scope>NUCLEOTIDE SEQUENCE</scope>
    <source>
        <strain evidence="1">GVMAG-M-3300023179-111</strain>
    </source>
</reference>
<accession>A0A6C0E098</accession>
<organism evidence="1">
    <name type="scientific">viral metagenome</name>
    <dbReference type="NCBI Taxonomy" id="1070528"/>
    <lineage>
        <taxon>unclassified sequences</taxon>
        <taxon>metagenomes</taxon>
        <taxon>organismal metagenomes</taxon>
    </lineage>
</organism>
<evidence type="ECO:0000313" key="1">
    <source>
        <dbReference type="EMBL" id="QHT22567.1"/>
    </source>
</evidence>
<dbReference type="EMBL" id="MN739712">
    <property type="protein sequence ID" value="QHT22567.1"/>
    <property type="molecule type" value="Genomic_DNA"/>
</dbReference>
<protein>
    <submittedName>
        <fullName evidence="1">Uncharacterized protein</fullName>
    </submittedName>
</protein>
<proteinExistence type="predicted"/>